<protein>
    <submittedName>
        <fullName evidence="1">Uncharacterized protein</fullName>
    </submittedName>
</protein>
<proteinExistence type="predicted"/>
<accession>A0AAU9NI37</accession>
<evidence type="ECO:0000313" key="2">
    <source>
        <dbReference type="Proteomes" id="UP001157418"/>
    </source>
</evidence>
<dbReference type="Proteomes" id="UP001157418">
    <property type="component" value="Unassembled WGS sequence"/>
</dbReference>
<name>A0AAU9NI37_9ASTR</name>
<dbReference type="EMBL" id="CAKMRJ010004445">
    <property type="protein sequence ID" value="CAH1437383.1"/>
    <property type="molecule type" value="Genomic_DNA"/>
</dbReference>
<sequence>MFEDLDNLYSDNESQLNLFPARSDDEEVLPFMPGYILRVMTGAEDEQDMVMVLHGHINAIIEKEKKKMKCGEERSTFEIESDMTFTGVFEVNLTNRRTPYDNGADMESNGSQTLNLGRLRGRHMAVKDFDTWQ</sequence>
<organism evidence="1 2">
    <name type="scientific">Lactuca virosa</name>
    <dbReference type="NCBI Taxonomy" id="75947"/>
    <lineage>
        <taxon>Eukaryota</taxon>
        <taxon>Viridiplantae</taxon>
        <taxon>Streptophyta</taxon>
        <taxon>Embryophyta</taxon>
        <taxon>Tracheophyta</taxon>
        <taxon>Spermatophyta</taxon>
        <taxon>Magnoliopsida</taxon>
        <taxon>eudicotyledons</taxon>
        <taxon>Gunneridae</taxon>
        <taxon>Pentapetalae</taxon>
        <taxon>asterids</taxon>
        <taxon>campanulids</taxon>
        <taxon>Asterales</taxon>
        <taxon>Asteraceae</taxon>
        <taxon>Cichorioideae</taxon>
        <taxon>Cichorieae</taxon>
        <taxon>Lactucinae</taxon>
        <taxon>Lactuca</taxon>
    </lineage>
</organism>
<gene>
    <name evidence="1" type="ORF">LVIROSA_LOCUS23716</name>
</gene>
<comment type="caution">
    <text evidence="1">The sequence shown here is derived from an EMBL/GenBank/DDBJ whole genome shotgun (WGS) entry which is preliminary data.</text>
</comment>
<reference evidence="1 2" key="1">
    <citation type="submission" date="2022-01" db="EMBL/GenBank/DDBJ databases">
        <authorList>
            <person name="Xiong W."/>
            <person name="Schranz E."/>
        </authorList>
    </citation>
    <scope>NUCLEOTIDE SEQUENCE [LARGE SCALE GENOMIC DNA]</scope>
</reference>
<evidence type="ECO:0000313" key="1">
    <source>
        <dbReference type="EMBL" id="CAH1437383.1"/>
    </source>
</evidence>
<keyword evidence="2" id="KW-1185">Reference proteome</keyword>
<dbReference type="AlphaFoldDB" id="A0AAU9NI37"/>